<evidence type="ECO:0000313" key="3">
    <source>
        <dbReference type="EMBL" id="VEL30211.1"/>
    </source>
</evidence>
<comment type="caution">
    <text evidence="3">The sequence shown here is derived from an EMBL/GenBank/DDBJ whole genome shotgun (WGS) entry which is preliminary data.</text>
</comment>
<accession>A0A448X7V8</accession>
<gene>
    <name evidence="3" type="ORF">PXEA_LOCUS23651</name>
</gene>
<feature type="domain" description="Mon2/Sec7/BIG1-like dimerisation and cyclophilin-binding" evidence="2">
    <location>
        <begin position="4"/>
        <end position="43"/>
    </location>
</feature>
<dbReference type="Proteomes" id="UP000784294">
    <property type="component" value="Unassembled WGS sequence"/>
</dbReference>
<keyword evidence="4" id="KW-1185">Reference proteome</keyword>
<evidence type="ECO:0000313" key="4">
    <source>
        <dbReference type="Proteomes" id="UP000784294"/>
    </source>
</evidence>
<dbReference type="EMBL" id="CAAALY010110422">
    <property type="protein sequence ID" value="VEL30211.1"/>
    <property type="molecule type" value="Genomic_DNA"/>
</dbReference>
<dbReference type="InterPro" id="IPR032629">
    <property type="entry name" value="DCB_dom"/>
</dbReference>
<feature type="region of interest" description="Disordered" evidence="1">
    <location>
        <begin position="67"/>
        <end position="95"/>
    </location>
</feature>
<dbReference type="Pfam" id="PF16213">
    <property type="entry name" value="DCB"/>
    <property type="match status" value="1"/>
</dbReference>
<organism evidence="3 4">
    <name type="scientific">Protopolystoma xenopodis</name>
    <dbReference type="NCBI Taxonomy" id="117903"/>
    <lineage>
        <taxon>Eukaryota</taxon>
        <taxon>Metazoa</taxon>
        <taxon>Spiralia</taxon>
        <taxon>Lophotrochozoa</taxon>
        <taxon>Platyhelminthes</taxon>
        <taxon>Monogenea</taxon>
        <taxon>Polyopisthocotylea</taxon>
        <taxon>Polystomatidea</taxon>
        <taxon>Polystomatidae</taxon>
        <taxon>Protopolystoma</taxon>
    </lineage>
</organism>
<evidence type="ECO:0000256" key="1">
    <source>
        <dbReference type="SAM" id="MobiDB-lite"/>
    </source>
</evidence>
<name>A0A448X7V8_9PLAT</name>
<evidence type="ECO:0000259" key="2">
    <source>
        <dbReference type="Pfam" id="PF16213"/>
    </source>
</evidence>
<feature type="compositionally biased region" description="Basic and acidic residues" evidence="1">
    <location>
        <begin position="73"/>
        <end position="95"/>
    </location>
</feature>
<proteinExistence type="predicted"/>
<dbReference type="AlphaFoldDB" id="A0A448X7V8"/>
<reference evidence="3" key="1">
    <citation type="submission" date="2018-11" db="EMBL/GenBank/DDBJ databases">
        <authorList>
            <consortium name="Pathogen Informatics"/>
        </authorList>
    </citation>
    <scope>NUCLEOTIDE SEQUENCE</scope>
</reference>
<protein>
    <recommendedName>
        <fullName evidence="2">Mon2/Sec7/BIG1-like dimerisation and cyclophilin-binding domain-containing protein</fullName>
    </recommendedName>
</protein>
<sequence length="95" mass="10395">MPFALVICVRLHNSKTNSAIINTAAATFRQCTNAVFERASREDPSLLNANVFDVDGVPCFSGSTHLTLNPSHKGTENEQQEGKSVRFSLKDNVTK</sequence>